<dbReference type="AlphaFoldDB" id="A0A7C9DLG7"/>
<reference evidence="1" key="1">
    <citation type="journal article" date="2013" name="J. Plant Res.">
        <title>Effect of fungi and light on seed germination of three Opuntia species from semiarid lands of central Mexico.</title>
        <authorList>
            <person name="Delgado-Sanchez P."/>
            <person name="Jimenez-Bremont J.F."/>
            <person name="Guerrero-Gonzalez Mde L."/>
            <person name="Flores J."/>
        </authorList>
    </citation>
    <scope>NUCLEOTIDE SEQUENCE</scope>
    <source>
        <tissue evidence="1">Cladode</tissue>
    </source>
</reference>
<proteinExistence type="predicted"/>
<sequence>MAIIHFNNGLILHQWPLHLIGDSCENSNDVLTLTKPDDGEITDAELNAVLLIDQMGDCAWDGDQGLLHGFGLKLRRSRWGFSIRVRVAVIIGEEILDEVGHVDGRIHRRRRRRSRVSV</sequence>
<dbReference type="EMBL" id="GISG01125012">
    <property type="protein sequence ID" value="MBA4641605.1"/>
    <property type="molecule type" value="Transcribed_RNA"/>
</dbReference>
<protein>
    <submittedName>
        <fullName evidence="1">Uncharacterized protein</fullName>
    </submittedName>
</protein>
<name>A0A7C9DLG7_OPUST</name>
<accession>A0A7C9DLG7</accession>
<organism evidence="1">
    <name type="scientific">Opuntia streptacantha</name>
    <name type="common">Prickly pear cactus</name>
    <name type="synonym">Opuntia cardona</name>
    <dbReference type="NCBI Taxonomy" id="393608"/>
    <lineage>
        <taxon>Eukaryota</taxon>
        <taxon>Viridiplantae</taxon>
        <taxon>Streptophyta</taxon>
        <taxon>Embryophyta</taxon>
        <taxon>Tracheophyta</taxon>
        <taxon>Spermatophyta</taxon>
        <taxon>Magnoliopsida</taxon>
        <taxon>eudicotyledons</taxon>
        <taxon>Gunneridae</taxon>
        <taxon>Pentapetalae</taxon>
        <taxon>Caryophyllales</taxon>
        <taxon>Cactineae</taxon>
        <taxon>Cactaceae</taxon>
        <taxon>Opuntioideae</taxon>
        <taxon>Opuntia</taxon>
    </lineage>
</organism>
<dbReference type="EMBL" id="GISG01125011">
    <property type="protein sequence ID" value="MBA4641604.1"/>
    <property type="molecule type" value="Transcribed_RNA"/>
</dbReference>
<reference evidence="1" key="2">
    <citation type="submission" date="2020-07" db="EMBL/GenBank/DDBJ databases">
        <authorList>
            <person name="Vera ALvarez R."/>
            <person name="Arias-Moreno D.M."/>
            <person name="Jimenez-Jacinto V."/>
            <person name="Jimenez-Bremont J.F."/>
            <person name="Swaminathan K."/>
            <person name="Moose S.P."/>
            <person name="Guerrero-Gonzalez M.L."/>
            <person name="Marino-Ramirez L."/>
            <person name="Landsman D."/>
            <person name="Rodriguez-Kessler M."/>
            <person name="Delgado-Sanchez P."/>
        </authorList>
    </citation>
    <scope>NUCLEOTIDE SEQUENCE</scope>
    <source>
        <tissue evidence="1">Cladode</tissue>
    </source>
</reference>
<evidence type="ECO:0000313" key="1">
    <source>
        <dbReference type="EMBL" id="MBA4641604.1"/>
    </source>
</evidence>
<dbReference type="EMBL" id="GISG01125010">
    <property type="protein sequence ID" value="MBA4641603.1"/>
    <property type="molecule type" value="Transcribed_RNA"/>
</dbReference>